<feature type="compositionally biased region" description="Basic and acidic residues" evidence="1">
    <location>
        <begin position="261"/>
        <end position="272"/>
    </location>
</feature>
<dbReference type="PANTHER" id="PTHR35164">
    <property type="entry name" value="EXPRESSED PROTEIN"/>
    <property type="match status" value="1"/>
</dbReference>
<protein>
    <recommendedName>
        <fullName evidence="4">GCR2-like 1</fullName>
    </recommendedName>
</protein>
<comment type="caution">
    <text evidence="2">The sequence shown here is derived from an EMBL/GenBank/DDBJ whole genome shotgun (WGS) entry which is preliminary data.</text>
</comment>
<feature type="region of interest" description="Disordered" evidence="1">
    <location>
        <begin position="1"/>
        <end position="29"/>
    </location>
</feature>
<dbReference type="EMBL" id="VEPZ02000270">
    <property type="protein sequence ID" value="KAE8728259.1"/>
    <property type="molecule type" value="Genomic_DNA"/>
</dbReference>
<dbReference type="AlphaFoldDB" id="A0A6A3CMG4"/>
<feature type="compositionally biased region" description="Basic and acidic residues" evidence="1">
    <location>
        <begin position="13"/>
        <end position="29"/>
    </location>
</feature>
<keyword evidence="3" id="KW-1185">Reference proteome</keyword>
<proteinExistence type="predicted"/>
<organism evidence="2 3">
    <name type="scientific">Hibiscus syriacus</name>
    <name type="common">Rose of Sharon</name>
    <dbReference type="NCBI Taxonomy" id="106335"/>
    <lineage>
        <taxon>Eukaryota</taxon>
        <taxon>Viridiplantae</taxon>
        <taxon>Streptophyta</taxon>
        <taxon>Embryophyta</taxon>
        <taxon>Tracheophyta</taxon>
        <taxon>Spermatophyta</taxon>
        <taxon>Magnoliopsida</taxon>
        <taxon>eudicotyledons</taxon>
        <taxon>Gunneridae</taxon>
        <taxon>Pentapetalae</taxon>
        <taxon>rosids</taxon>
        <taxon>malvids</taxon>
        <taxon>Malvales</taxon>
        <taxon>Malvaceae</taxon>
        <taxon>Malvoideae</taxon>
        <taxon>Hibiscus</taxon>
    </lineage>
</organism>
<accession>A0A6A3CMG4</accession>
<evidence type="ECO:0000313" key="3">
    <source>
        <dbReference type="Proteomes" id="UP000436088"/>
    </source>
</evidence>
<dbReference type="Proteomes" id="UP000436088">
    <property type="component" value="Unassembled WGS sequence"/>
</dbReference>
<evidence type="ECO:0008006" key="4">
    <source>
        <dbReference type="Google" id="ProtNLM"/>
    </source>
</evidence>
<dbReference type="OrthoDB" id="774313at2759"/>
<name>A0A6A3CMG4_HIBSY</name>
<feature type="region of interest" description="Disordered" evidence="1">
    <location>
        <begin position="261"/>
        <end position="296"/>
    </location>
</feature>
<evidence type="ECO:0000256" key="1">
    <source>
        <dbReference type="SAM" id="MobiDB-lite"/>
    </source>
</evidence>
<dbReference type="PANTHER" id="PTHR35164:SF9">
    <property type="entry name" value="EXPRESSED PROTEIN"/>
    <property type="match status" value="1"/>
</dbReference>
<reference evidence="2" key="1">
    <citation type="submission" date="2019-09" db="EMBL/GenBank/DDBJ databases">
        <title>Draft genome information of white flower Hibiscus syriacus.</title>
        <authorList>
            <person name="Kim Y.-M."/>
        </authorList>
    </citation>
    <scope>NUCLEOTIDE SEQUENCE [LARGE SCALE GENOMIC DNA]</scope>
    <source>
        <strain evidence="2">YM2019G1</strain>
    </source>
</reference>
<evidence type="ECO:0000313" key="2">
    <source>
        <dbReference type="EMBL" id="KAE8728259.1"/>
    </source>
</evidence>
<sequence length="443" mass="51316">MRLLEEDSSLSSAKEEQRVEKSADKRRIRELEDEIKRREESEKKMHDSFVAQTKVLEKTKVLLEESRQEITSLREILEKMEGSSEAAVSQSSSLDSLEFELQSTKDNEESIASLKAKINSLKSELKSTREVEENNLRALDDLALALKEVRTEAIKTKEEASMLKDELKKSKHEVENLKLELKKFEVMFNEAKNEAETFKYISERLTFEAEDSLMQWDMKETGFVDCIKKLEDERNAAQEENKILLESLTEAQNMYRKAMEENKELKDNKKQAVYESNSQNKEGSNKLYPGNENRNSNGSATFEIIREWKLLLCEEQSNKHKDGKAHNKKSKQHKFSASCLNIKFPYKLKEVDQDEAKNLIKECDEDSESDLSDPLRGSIFDVVESPEHQKKSAFVAIDEVMNNSEEFYHLGTGHFYVENDKASRKKKAFLSRVSDLLKIRTLH</sequence>
<gene>
    <name evidence="2" type="ORF">F3Y22_tig00004630pilonHSYRG00037</name>
</gene>